<dbReference type="RefSeq" id="WP_134465233.1">
    <property type="nucleotide sequence ID" value="NZ_JBHMFL010000100.1"/>
</dbReference>
<dbReference type="SUPFAM" id="SSF51735">
    <property type="entry name" value="NAD(P)-binding Rossmann-fold domains"/>
    <property type="match status" value="1"/>
</dbReference>
<organism evidence="3 4">
    <name type="scientific">Paraburkholderia dipogonis</name>
    <dbReference type="NCBI Taxonomy" id="1211383"/>
    <lineage>
        <taxon>Bacteria</taxon>
        <taxon>Pseudomonadati</taxon>
        <taxon>Pseudomonadota</taxon>
        <taxon>Betaproteobacteria</taxon>
        <taxon>Burkholderiales</taxon>
        <taxon>Burkholderiaceae</taxon>
        <taxon>Paraburkholderia</taxon>
    </lineage>
</organism>
<dbReference type="NCBIfam" id="NF005559">
    <property type="entry name" value="PRK07231.1"/>
    <property type="match status" value="1"/>
</dbReference>
<evidence type="ECO:0000313" key="3">
    <source>
        <dbReference type="EMBL" id="TFE41956.1"/>
    </source>
</evidence>
<protein>
    <submittedName>
        <fullName evidence="3">Glucose 1-dehydrogenase</fullName>
        <ecNumber evidence="3">1.1.1.47</ecNumber>
    </submittedName>
</protein>
<dbReference type="FunFam" id="3.40.50.720:FF:000084">
    <property type="entry name" value="Short-chain dehydrogenase reductase"/>
    <property type="match status" value="1"/>
</dbReference>
<dbReference type="Proteomes" id="UP000297385">
    <property type="component" value="Unassembled WGS sequence"/>
</dbReference>
<proteinExistence type="inferred from homology"/>
<evidence type="ECO:0000256" key="1">
    <source>
        <dbReference type="ARBA" id="ARBA00006484"/>
    </source>
</evidence>
<dbReference type="EMBL" id="SNVI01000002">
    <property type="protein sequence ID" value="TFE41956.1"/>
    <property type="molecule type" value="Genomic_DNA"/>
</dbReference>
<comment type="similarity">
    <text evidence="1">Belongs to the short-chain dehydrogenases/reductases (SDR) family.</text>
</comment>
<reference evidence="3 4" key="1">
    <citation type="submission" date="2019-03" db="EMBL/GenBank/DDBJ databases">
        <title>Complete Genome Sequence of Paraburkholderia dipogonis ICMP 19430T, a Nitrogen-fixing Symbiont of the South African Invasive Legume Dipogon lignosus in New Zealand.</title>
        <authorList>
            <person name="De Meyer S.E."/>
        </authorList>
    </citation>
    <scope>NUCLEOTIDE SEQUENCE [LARGE SCALE GENOMIC DNA]</scope>
    <source>
        <strain evidence="3 4">ICMP 19430</strain>
    </source>
</reference>
<accession>A0A4Y8MWN8</accession>
<dbReference type="PROSITE" id="PS00061">
    <property type="entry name" value="ADH_SHORT"/>
    <property type="match status" value="1"/>
</dbReference>
<dbReference type="Gene3D" id="3.40.50.720">
    <property type="entry name" value="NAD(P)-binding Rossmann-like Domain"/>
    <property type="match status" value="1"/>
</dbReference>
<dbReference type="AlphaFoldDB" id="A0A4Y8MWN8"/>
<dbReference type="Pfam" id="PF13561">
    <property type="entry name" value="adh_short_C2"/>
    <property type="match status" value="1"/>
</dbReference>
<dbReference type="PANTHER" id="PTHR42760">
    <property type="entry name" value="SHORT-CHAIN DEHYDROGENASES/REDUCTASES FAMILY MEMBER"/>
    <property type="match status" value="1"/>
</dbReference>
<evidence type="ECO:0000256" key="2">
    <source>
        <dbReference type="SAM" id="Coils"/>
    </source>
</evidence>
<dbReference type="GeneID" id="97310921"/>
<dbReference type="InterPro" id="IPR020904">
    <property type="entry name" value="Sc_DH/Rdtase_CS"/>
</dbReference>
<sequence>MRGLKDKVAVVTGAAGGIGRSLVQRFCEEGAHVVALDLSQSGLDELKEQLKEYSEQLTPVQLDITDHAAVVQTIQQVHADLKRIDVLVNNAGWDVAMPFLETTPDFWNKVVAINLMGPLNLHHAVLPFMVSDGGGKVINIASDAGRVGSSGESVYSACKGGITAFSKTVAREYARKNVRVNVVCPGPTDTALLRSFMGEGEFGQKVYDGLLRAIPLKRLGQPADIPGIVAFLSSDDADFITGQVISVSGGLTMHG</sequence>
<feature type="coiled-coil region" evidence="2">
    <location>
        <begin position="36"/>
        <end position="63"/>
    </location>
</feature>
<comment type="caution">
    <text evidence="3">The sequence shown here is derived from an EMBL/GenBank/DDBJ whole genome shotgun (WGS) entry which is preliminary data.</text>
</comment>
<keyword evidence="3" id="KW-0560">Oxidoreductase</keyword>
<dbReference type="GO" id="GO:0047936">
    <property type="term" value="F:glucose 1-dehydrogenase [NAD(P)+] activity"/>
    <property type="evidence" value="ECO:0007669"/>
    <property type="project" value="UniProtKB-EC"/>
</dbReference>
<dbReference type="InterPro" id="IPR002347">
    <property type="entry name" value="SDR_fam"/>
</dbReference>
<dbReference type="PRINTS" id="PR00080">
    <property type="entry name" value="SDRFAMILY"/>
</dbReference>
<dbReference type="EC" id="1.1.1.47" evidence="3"/>
<dbReference type="InterPro" id="IPR036291">
    <property type="entry name" value="NAD(P)-bd_dom_sf"/>
</dbReference>
<name>A0A4Y8MWN8_9BURK</name>
<dbReference type="PRINTS" id="PR00081">
    <property type="entry name" value="GDHRDH"/>
</dbReference>
<keyword evidence="2" id="KW-0175">Coiled coil</keyword>
<gene>
    <name evidence="3" type="ORF">E2553_35620</name>
</gene>
<evidence type="ECO:0000313" key="4">
    <source>
        <dbReference type="Proteomes" id="UP000297385"/>
    </source>
</evidence>